<dbReference type="InterPro" id="IPR027417">
    <property type="entry name" value="P-loop_NTPase"/>
</dbReference>
<protein>
    <submittedName>
        <fullName evidence="4">Sulfotransferase domain-containing protein</fullName>
    </submittedName>
</protein>
<evidence type="ECO:0000256" key="2">
    <source>
        <dbReference type="ARBA" id="ARBA00022679"/>
    </source>
</evidence>
<accession>A0ABW7SCH5</accession>
<dbReference type="PANTHER" id="PTHR11783">
    <property type="entry name" value="SULFOTRANSFERASE SULT"/>
    <property type="match status" value="1"/>
</dbReference>
<dbReference type="Gene3D" id="3.40.50.300">
    <property type="entry name" value="P-loop containing nucleotide triphosphate hydrolases"/>
    <property type="match status" value="1"/>
</dbReference>
<keyword evidence="5" id="KW-1185">Reference proteome</keyword>
<comment type="similarity">
    <text evidence="1">Belongs to the sulfotransferase 1 family.</text>
</comment>
<reference evidence="4 5" key="1">
    <citation type="submission" date="2024-10" db="EMBL/GenBank/DDBJ databases">
        <title>The Natural Products Discovery Center: Release of the First 8490 Sequenced Strains for Exploring Actinobacteria Biosynthetic Diversity.</title>
        <authorList>
            <person name="Kalkreuter E."/>
            <person name="Kautsar S.A."/>
            <person name="Yang D."/>
            <person name="Bader C.D."/>
            <person name="Teijaro C.N."/>
            <person name="Fluegel L."/>
            <person name="Davis C.M."/>
            <person name="Simpson J.R."/>
            <person name="Lauterbach L."/>
            <person name="Steele A.D."/>
            <person name="Gui C."/>
            <person name="Meng S."/>
            <person name="Li G."/>
            <person name="Viehrig K."/>
            <person name="Ye F."/>
            <person name="Su P."/>
            <person name="Kiefer A.F."/>
            <person name="Nichols A."/>
            <person name="Cepeda A.J."/>
            <person name="Yan W."/>
            <person name="Fan B."/>
            <person name="Jiang Y."/>
            <person name="Adhikari A."/>
            <person name="Zheng C.-J."/>
            <person name="Schuster L."/>
            <person name="Cowan T.M."/>
            <person name="Smanski M.J."/>
            <person name="Chevrette M.G."/>
            <person name="De Carvalho L.P.S."/>
            <person name="Shen B."/>
        </authorList>
    </citation>
    <scope>NUCLEOTIDE SEQUENCE [LARGE SCALE GENOMIC DNA]</scope>
    <source>
        <strain evidence="4 5">NPDC021253</strain>
    </source>
</reference>
<evidence type="ECO:0000259" key="3">
    <source>
        <dbReference type="Pfam" id="PF00685"/>
    </source>
</evidence>
<proteinExistence type="inferred from homology"/>
<feature type="domain" description="Sulfotransferase" evidence="3">
    <location>
        <begin position="25"/>
        <end position="277"/>
    </location>
</feature>
<dbReference type="RefSeq" id="WP_396676029.1">
    <property type="nucleotide sequence ID" value="NZ_JBIRPU010000001.1"/>
</dbReference>
<dbReference type="Proteomes" id="UP001611075">
    <property type="component" value="Unassembled WGS sequence"/>
</dbReference>
<organism evidence="4 5">
    <name type="scientific">Micromonospora rubida</name>
    <dbReference type="NCBI Taxonomy" id="2697657"/>
    <lineage>
        <taxon>Bacteria</taxon>
        <taxon>Bacillati</taxon>
        <taxon>Actinomycetota</taxon>
        <taxon>Actinomycetes</taxon>
        <taxon>Micromonosporales</taxon>
        <taxon>Micromonosporaceae</taxon>
        <taxon>Micromonospora</taxon>
    </lineage>
</organism>
<sequence length="297" mass="33692">MPGTPIRYRSSDEDSARWRGFPFRDGDIVISTRSKNGTTWMQMICALLVFGTPDLPAPLPELSPWLDWLVEPRDEVYARLAAQPHRRFVKTHTPLDGIPLDDRAHYVVVARHPLDMAVSLWHQSGNLDRERLAELTGQPAPQGPPAPRTPLVEALGRWVDREVDPREEMDSLQGVMWHLGDAWARRDRPNVTLVHYDDLVGDLDGQMRALAGRFGIEVPAQRWPELVEAATFDRMRQRADRLVPDPAGVLEDRSAFFRRGRSGQGRELLDAATLARYRARTAALAPRDLLAWLHRDG</sequence>
<dbReference type="InterPro" id="IPR000863">
    <property type="entry name" value="Sulfotransferase_dom"/>
</dbReference>
<keyword evidence="2" id="KW-0808">Transferase</keyword>
<dbReference type="SUPFAM" id="SSF52540">
    <property type="entry name" value="P-loop containing nucleoside triphosphate hydrolases"/>
    <property type="match status" value="1"/>
</dbReference>
<evidence type="ECO:0000313" key="5">
    <source>
        <dbReference type="Proteomes" id="UP001611075"/>
    </source>
</evidence>
<name>A0ABW7SCH5_9ACTN</name>
<evidence type="ECO:0000256" key="1">
    <source>
        <dbReference type="ARBA" id="ARBA00005771"/>
    </source>
</evidence>
<comment type="caution">
    <text evidence="4">The sequence shown here is derived from an EMBL/GenBank/DDBJ whole genome shotgun (WGS) entry which is preliminary data.</text>
</comment>
<dbReference type="EMBL" id="JBIRPU010000001">
    <property type="protein sequence ID" value="MFI0791406.1"/>
    <property type="molecule type" value="Genomic_DNA"/>
</dbReference>
<gene>
    <name evidence="4" type="ORF">ACH4OY_01695</name>
</gene>
<evidence type="ECO:0000313" key="4">
    <source>
        <dbReference type="EMBL" id="MFI0791406.1"/>
    </source>
</evidence>
<dbReference type="Pfam" id="PF00685">
    <property type="entry name" value="Sulfotransfer_1"/>
    <property type="match status" value="1"/>
</dbReference>